<name>A0ABW3HBP6_9SPHN</name>
<accession>A0ABW3HBP6</accession>
<evidence type="ECO:0000256" key="1">
    <source>
        <dbReference type="SAM" id="MobiDB-lite"/>
    </source>
</evidence>
<dbReference type="PANTHER" id="PTHR34183">
    <property type="entry name" value="ENDOLYTIC PEPTIDOGLYCAN TRANSGLYCOSYLASE RLPA"/>
    <property type="match status" value="1"/>
</dbReference>
<feature type="compositionally biased region" description="Low complexity" evidence="1">
    <location>
        <begin position="251"/>
        <end position="264"/>
    </location>
</feature>
<evidence type="ECO:0000313" key="4">
    <source>
        <dbReference type="Proteomes" id="UP001596977"/>
    </source>
</evidence>
<protein>
    <submittedName>
        <fullName evidence="3">SPOR domain-containing protein</fullName>
    </submittedName>
</protein>
<dbReference type="InterPro" id="IPR036680">
    <property type="entry name" value="SPOR-like_sf"/>
</dbReference>
<feature type="domain" description="SPOR" evidence="2">
    <location>
        <begin position="307"/>
        <end position="346"/>
    </location>
</feature>
<dbReference type="EMBL" id="JBHTJG010000011">
    <property type="protein sequence ID" value="MFD0948212.1"/>
    <property type="molecule type" value="Genomic_DNA"/>
</dbReference>
<dbReference type="PANTHER" id="PTHR34183:SF8">
    <property type="entry name" value="ENDOLYTIC PEPTIDOGLYCAN TRANSGLYCOSYLASE RLPA-RELATED"/>
    <property type="match status" value="1"/>
</dbReference>
<dbReference type="InterPro" id="IPR007730">
    <property type="entry name" value="SPOR-like_dom"/>
</dbReference>
<keyword evidence="4" id="KW-1185">Reference proteome</keyword>
<sequence>MLLLAGCGGGYGFQEAPAAAMPPAPQQPMQASGYPPAGGYERPADSWDAPPPAYDGPGASYAAPGAGYAPPAQQAYPAYQPPAQDYSQPPQGWQDPAAGAAGPAGSSQRAAGEVRYDEVGYAGVRGVAGGDPSGNAIVAVHRSLPAGTIVEVTSLDTAKTILVLITGSAETGGNVVDLSPGAARLLGGGASGLLPVRVRKVITSPGDAVALREGRPASERPDTPPVLLSALRKHLPAAPAYSPSYPPAQAYAPPSAPAYSQPAYRPQPAPQRPAAAPVRGGFIVQVAALSNSARAQSIATSLGGFVKPGGGLYRIQIGPFRSAGEAEAARARAAKAGYGDARVFSQ</sequence>
<dbReference type="SUPFAM" id="SSF50685">
    <property type="entry name" value="Barwin-like endoglucanases"/>
    <property type="match status" value="1"/>
</dbReference>
<dbReference type="Pfam" id="PF05036">
    <property type="entry name" value="SPOR"/>
    <property type="match status" value="1"/>
</dbReference>
<dbReference type="SUPFAM" id="SSF110997">
    <property type="entry name" value="Sporulation related repeat"/>
    <property type="match status" value="1"/>
</dbReference>
<dbReference type="Proteomes" id="UP001596977">
    <property type="component" value="Unassembled WGS sequence"/>
</dbReference>
<dbReference type="Gene3D" id="2.40.40.10">
    <property type="entry name" value="RlpA-like domain"/>
    <property type="match status" value="1"/>
</dbReference>
<evidence type="ECO:0000259" key="2">
    <source>
        <dbReference type="PROSITE" id="PS51724"/>
    </source>
</evidence>
<organism evidence="3 4">
    <name type="scientific">Sphingomonas canadensis</name>
    <dbReference type="NCBI Taxonomy" id="1219257"/>
    <lineage>
        <taxon>Bacteria</taxon>
        <taxon>Pseudomonadati</taxon>
        <taxon>Pseudomonadota</taxon>
        <taxon>Alphaproteobacteria</taxon>
        <taxon>Sphingomonadales</taxon>
        <taxon>Sphingomonadaceae</taxon>
        <taxon>Sphingomonas</taxon>
    </lineage>
</organism>
<comment type="caution">
    <text evidence="3">The sequence shown here is derived from an EMBL/GenBank/DDBJ whole genome shotgun (WGS) entry which is preliminary data.</text>
</comment>
<feature type="compositionally biased region" description="Low complexity" evidence="1">
    <location>
        <begin position="55"/>
        <end position="111"/>
    </location>
</feature>
<gene>
    <name evidence="3" type="ORF">ACFQ1E_17870</name>
</gene>
<dbReference type="Gene3D" id="3.30.70.1070">
    <property type="entry name" value="Sporulation related repeat"/>
    <property type="match status" value="1"/>
</dbReference>
<proteinExistence type="predicted"/>
<dbReference type="PROSITE" id="PS51724">
    <property type="entry name" value="SPOR"/>
    <property type="match status" value="1"/>
</dbReference>
<reference evidence="4" key="1">
    <citation type="journal article" date="2019" name="Int. J. Syst. Evol. Microbiol.">
        <title>The Global Catalogue of Microorganisms (GCM) 10K type strain sequencing project: providing services to taxonomists for standard genome sequencing and annotation.</title>
        <authorList>
            <consortium name="The Broad Institute Genomics Platform"/>
            <consortium name="The Broad Institute Genome Sequencing Center for Infectious Disease"/>
            <person name="Wu L."/>
            <person name="Ma J."/>
        </authorList>
    </citation>
    <scope>NUCLEOTIDE SEQUENCE [LARGE SCALE GENOMIC DNA]</scope>
    <source>
        <strain evidence="4">CCUG 62982</strain>
    </source>
</reference>
<feature type="region of interest" description="Disordered" evidence="1">
    <location>
        <begin position="251"/>
        <end position="275"/>
    </location>
</feature>
<feature type="region of interest" description="Disordered" evidence="1">
    <location>
        <begin position="16"/>
        <end position="111"/>
    </location>
</feature>
<dbReference type="InterPro" id="IPR036908">
    <property type="entry name" value="RlpA-like_sf"/>
</dbReference>
<evidence type="ECO:0000313" key="3">
    <source>
        <dbReference type="EMBL" id="MFD0948212.1"/>
    </source>
</evidence>